<dbReference type="InterPro" id="IPR039147">
    <property type="entry name" value="ASB17"/>
</dbReference>
<dbReference type="OrthoDB" id="6419934at2759"/>
<dbReference type="PANTHER" id="PTHR20966">
    <property type="entry name" value="ANKYRIN REPEAT AND SOCS BOX PROTEIN 17"/>
    <property type="match status" value="1"/>
</dbReference>
<protein>
    <recommendedName>
        <fullName evidence="3">SOCS box domain-containing protein</fullName>
    </recommendedName>
</protein>
<evidence type="ECO:0000256" key="2">
    <source>
        <dbReference type="ARBA" id="ARBA00023043"/>
    </source>
</evidence>
<keyword evidence="1" id="KW-0833">Ubl conjugation pathway</keyword>
<dbReference type="EMBL" id="OU893332">
    <property type="protein sequence ID" value="CAG9782254.1"/>
    <property type="molecule type" value="Genomic_DNA"/>
</dbReference>
<dbReference type="CDD" id="cd03716">
    <property type="entry name" value="SOCS_ASB_like"/>
    <property type="match status" value="1"/>
</dbReference>
<proteinExistence type="predicted"/>
<dbReference type="Proteomes" id="UP001153714">
    <property type="component" value="Chromosome 1"/>
</dbReference>
<keyword evidence="5" id="KW-1185">Reference proteome</keyword>
<dbReference type="Pfam" id="PF07525">
    <property type="entry name" value="SOCS_box"/>
    <property type="match status" value="1"/>
</dbReference>
<gene>
    <name evidence="4" type="ORF">DIATSA_LOCUS531</name>
</gene>
<sequence length="341" mass="39254">MDTFMEFYFEEVFNKLDRDGLNERFKRKELVEYFNTVIAGCAKGQNKSDDTICKNFVTSALKYHNNCKSSNGDVCLMGKYHNLLYIAIKLAFDWSLQDNGTVAALLDELYACEKTFERIYLGAIFGTSAPYFLAGWKSDFADKEENVHALVYFLDHATNANLEYMEGDKTYRFIDVPLESCGKASPVRVVIQMGSSEMLMILLRFGARISSDRASSNPAESILDRLKEYKRAYPYELVGCLKLILRTVPSINFTVDKEAFKHLGLPSDYNYQRKVVLEKYGEMLEDHLIPSSRCGLKPVELKHLCRCTIRQILWRNFELPFGIQKLPVPITLKKYLDLFDD</sequence>
<feature type="domain" description="SOCS box" evidence="3">
    <location>
        <begin position="297"/>
        <end position="341"/>
    </location>
</feature>
<dbReference type="PANTHER" id="PTHR20966:SF2">
    <property type="entry name" value="ANKYRIN REPEAT AND SOCS BOX PROTEIN 17"/>
    <property type="match status" value="1"/>
</dbReference>
<evidence type="ECO:0000313" key="4">
    <source>
        <dbReference type="EMBL" id="CAG9782254.1"/>
    </source>
</evidence>
<dbReference type="SUPFAM" id="SSF158235">
    <property type="entry name" value="SOCS box-like"/>
    <property type="match status" value="1"/>
</dbReference>
<dbReference type="GO" id="GO:0035556">
    <property type="term" value="P:intracellular signal transduction"/>
    <property type="evidence" value="ECO:0007669"/>
    <property type="project" value="InterPro"/>
</dbReference>
<dbReference type="InterPro" id="IPR001496">
    <property type="entry name" value="SOCS_box"/>
</dbReference>
<name>A0A9N9N414_9NEOP</name>
<keyword evidence="2" id="KW-0040">ANK repeat</keyword>
<dbReference type="InterPro" id="IPR036036">
    <property type="entry name" value="SOCS_box-like_dom_sf"/>
</dbReference>
<organism evidence="4 5">
    <name type="scientific">Diatraea saccharalis</name>
    <name type="common">sugarcane borer</name>
    <dbReference type="NCBI Taxonomy" id="40085"/>
    <lineage>
        <taxon>Eukaryota</taxon>
        <taxon>Metazoa</taxon>
        <taxon>Ecdysozoa</taxon>
        <taxon>Arthropoda</taxon>
        <taxon>Hexapoda</taxon>
        <taxon>Insecta</taxon>
        <taxon>Pterygota</taxon>
        <taxon>Neoptera</taxon>
        <taxon>Endopterygota</taxon>
        <taxon>Lepidoptera</taxon>
        <taxon>Glossata</taxon>
        <taxon>Ditrysia</taxon>
        <taxon>Pyraloidea</taxon>
        <taxon>Crambidae</taxon>
        <taxon>Crambinae</taxon>
        <taxon>Diatraea</taxon>
    </lineage>
</organism>
<accession>A0A9N9N414</accession>
<evidence type="ECO:0000313" key="5">
    <source>
        <dbReference type="Proteomes" id="UP001153714"/>
    </source>
</evidence>
<dbReference type="AlphaFoldDB" id="A0A9N9N414"/>
<dbReference type="PROSITE" id="PS50225">
    <property type="entry name" value="SOCS"/>
    <property type="match status" value="1"/>
</dbReference>
<reference evidence="4" key="1">
    <citation type="submission" date="2021-12" db="EMBL/GenBank/DDBJ databases">
        <authorList>
            <person name="King R."/>
        </authorList>
    </citation>
    <scope>NUCLEOTIDE SEQUENCE</scope>
</reference>
<evidence type="ECO:0000256" key="1">
    <source>
        <dbReference type="ARBA" id="ARBA00022786"/>
    </source>
</evidence>
<dbReference type="Gene3D" id="1.10.750.20">
    <property type="entry name" value="SOCS box"/>
    <property type="match status" value="1"/>
</dbReference>
<reference evidence="4" key="2">
    <citation type="submission" date="2022-10" db="EMBL/GenBank/DDBJ databases">
        <authorList>
            <consortium name="ENA_rothamsted_submissions"/>
            <consortium name="culmorum"/>
            <person name="King R."/>
        </authorList>
    </citation>
    <scope>NUCLEOTIDE SEQUENCE</scope>
</reference>
<evidence type="ECO:0000259" key="3">
    <source>
        <dbReference type="PROSITE" id="PS50225"/>
    </source>
</evidence>
<dbReference type="SMART" id="SM00969">
    <property type="entry name" value="SOCS_box"/>
    <property type="match status" value="1"/>
</dbReference>